<dbReference type="Proteomes" id="UP000030764">
    <property type="component" value="Unassembled WGS sequence"/>
</dbReference>
<evidence type="ECO:0000313" key="3">
    <source>
        <dbReference type="Proteomes" id="UP000030764"/>
    </source>
</evidence>
<sequence>MITRFDLNVINDRPSDLFERRIPRLCETGHSSKNKNFASNYIVLLQHATSLFFSCFAGCVPMIFIVLDNQLLATVVGLNWLLVGPYPFRTLKHHSNIHPLDSGTSIVADVAFSNGKTPMKEKIFSWMNLSGAELRHQNQ</sequence>
<gene>
    <name evidence="2" type="ORF">M513_12343</name>
</gene>
<accession>A0A085LP66</accession>
<evidence type="ECO:0000256" key="1">
    <source>
        <dbReference type="SAM" id="Phobius"/>
    </source>
</evidence>
<proteinExistence type="predicted"/>
<keyword evidence="3" id="KW-1185">Reference proteome</keyword>
<reference evidence="2 3" key="1">
    <citation type="journal article" date="2014" name="Nat. Genet.">
        <title>Genome and transcriptome of the porcine whipworm Trichuris suis.</title>
        <authorList>
            <person name="Jex A.R."/>
            <person name="Nejsum P."/>
            <person name="Schwarz E.M."/>
            <person name="Hu L."/>
            <person name="Young N.D."/>
            <person name="Hall R.S."/>
            <person name="Korhonen P.K."/>
            <person name="Liao S."/>
            <person name="Thamsborg S."/>
            <person name="Xia J."/>
            <person name="Xu P."/>
            <person name="Wang S."/>
            <person name="Scheerlinck J.P."/>
            <person name="Hofmann A."/>
            <person name="Sternberg P.W."/>
            <person name="Wang J."/>
            <person name="Gasser R.B."/>
        </authorList>
    </citation>
    <scope>NUCLEOTIDE SEQUENCE [LARGE SCALE GENOMIC DNA]</scope>
    <source>
        <strain evidence="2">DCEP-RM93M</strain>
    </source>
</reference>
<dbReference type="EMBL" id="KL363354">
    <property type="protein sequence ID" value="KFD46762.1"/>
    <property type="molecule type" value="Genomic_DNA"/>
</dbReference>
<evidence type="ECO:0000313" key="2">
    <source>
        <dbReference type="EMBL" id="KFD46762.1"/>
    </source>
</evidence>
<feature type="non-terminal residue" evidence="2">
    <location>
        <position position="139"/>
    </location>
</feature>
<organism evidence="2 3">
    <name type="scientific">Trichuris suis</name>
    <name type="common">pig whipworm</name>
    <dbReference type="NCBI Taxonomy" id="68888"/>
    <lineage>
        <taxon>Eukaryota</taxon>
        <taxon>Metazoa</taxon>
        <taxon>Ecdysozoa</taxon>
        <taxon>Nematoda</taxon>
        <taxon>Enoplea</taxon>
        <taxon>Dorylaimia</taxon>
        <taxon>Trichinellida</taxon>
        <taxon>Trichuridae</taxon>
        <taxon>Trichuris</taxon>
    </lineage>
</organism>
<feature type="transmembrane region" description="Helical" evidence="1">
    <location>
        <begin position="41"/>
        <end position="65"/>
    </location>
</feature>
<keyword evidence="1" id="KW-0472">Membrane</keyword>
<protein>
    <submittedName>
        <fullName evidence="2">Uncharacterized protein</fullName>
    </submittedName>
</protein>
<dbReference type="AlphaFoldDB" id="A0A085LP66"/>
<keyword evidence="1" id="KW-0812">Transmembrane</keyword>
<keyword evidence="1" id="KW-1133">Transmembrane helix</keyword>
<name>A0A085LP66_9BILA</name>